<dbReference type="CDD" id="cd00092">
    <property type="entry name" value="HTH_CRP"/>
    <property type="match status" value="1"/>
</dbReference>
<dbReference type="InterPro" id="IPR036388">
    <property type="entry name" value="WH-like_DNA-bd_sf"/>
</dbReference>
<dbReference type="SUPFAM" id="SSF51206">
    <property type="entry name" value="cAMP-binding domain-like"/>
    <property type="match status" value="1"/>
</dbReference>
<dbReference type="EMBL" id="CP003630">
    <property type="protein sequence ID" value="AFZ21515.1"/>
    <property type="molecule type" value="Genomic_DNA"/>
</dbReference>
<dbReference type="Gene3D" id="1.10.10.10">
    <property type="entry name" value="Winged helix-like DNA-binding domain superfamily/Winged helix DNA-binding domain"/>
    <property type="match status" value="1"/>
</dbReference>
<dbReference type="Proteomes" id="UP000010471">
    <property type="component" value="Chromosome"/>
</dbReference>
<dbReference type="KEGG" id="mic:Mic7113_5911"/>
<gene>
    <name evidence="5" type="ORF">Mic7113_5911</name>
</gene>
<evidence type="ECO:0000259" key="4">
    <source>
        <dbReference type="PROSITE" id="PS51063"/>
    </source>
</evidence>
<evidence type="ECO:0000313" key="6">
    <source>
        <dbReference type="Proteomes" id="UP000010471"/>
    </source>
</evidence>
<dbReference type="InterPro" id="IPR012318">
    <property type="entry name" value="HTH_CRP"/>
</dbReference>
<dbReference type="PROSITE" id="PS51063">
    <property type="entry name" value="HTH_CRP_2"/>
    <property type="match status" value="1"/>
</dbReference>
<evidence type="ECO:0000313" key="5">
    <source>
        <dbReference type="EMBL" id="AFZ21515.1"/>
    </source>
</evidence>
<dbReference type="PRINTS" id="PR00034">
    <property type="entry name" value="HTHCRP"/>
</dbReference>
<dbReference type="AlphaFoldDB" id="K9WM79"/>
<protein>
    <submittedName>
        <fullName evidence="5">cAMP-binding protein</fullName>
    </submittedName>
</protein>
<keyword evidence="3" id="KW-0804">Transcription</keyword>
<feature type="domain" description="HTH crp-type" evidence="4">
    <location>
        <begin position="112"/>
        <end position="185"/>
    </location>
</feature>
<dbReference type="Pfam" id="PF13545">
    <property type="entry name" value="HTH_Crp_2"/>
    <property type="match status" value="1"/>
</dbReference>
<dbReference type="RefSeq" id="WP_015185644.1">
    <property type="nucleotide sequence ID" value="NC_019738.1"/>
</dbReference>
<evidence type="ECO:0000256" key="2">
    <source>
        <dbReference type="ARBA" id="ARBA00023125"/>
    </source>
</evidence>
<dbReference type="InterPro" id="IPR018335">
    <property type="entry name" value="Tscrpt_reg_HTH_Crp-type_CS"/>
</dbReference>
<sequence>MLVAPAYVSPPIRRIFSRHDLVPQEPNFLWRIEQGVVRTLCWSEEGTAIVSGYWTSKDVVGQPLSSNKPYQIQCLTPVEVSLIPDYLWHQELDAIRLHAQQTEEILNIVRSKQIYQRLKQLLFWLAQKFGRRVEEGTLIDLPISHQDIADMIGATRVTVTRELQKFEQEGIITRPYRKYILLRKGNGLKETL</sequence>
<name>K9WM79_9CYAN</name>
<dbReference type="GO" id="GO:0003700">
    <property type="term" value="F:DNA-binding transcription factor activity"/>
    <property type="evidence" value="ECO:0007669"/>
    <property type="project" value="InterPro"/>
</dbReference>
<reference evidence="5 6" key="1">
    <citation type="submission" date="2012-06" db="EMBL/GenBank/DDBJ databases">
        <title>Finished chromosome of genome of Microcoleus sp. PCC 7113.</title>
        <authorList>
            <consortium name="US DOE Joint Genome Institute"/>
            <person name="Gugger M."/>
            <person name="Coursin T."/>
            <person name="Rippka R."/>
            <person name="Tandeau De Marsac N."/>
            <person name="Huntemann M."/>
            <person name="Wei C.-L."/>
            <person name="Han J."/>
            <person name="Detter J.C."/>
            <person name="Han C."/>
            <person name="Tapia R."/>
            <person name="Chen A."/>
            <person name="Kyrpides N."/>
            <person name="Mavromatis K."/>
            <person name="Markowitz V."/>
            <person name="Szeto E."/>
            <person name="Ivanova N."/>
            <person name="Pagani I."/>
            <person name="Pati A."/>
            <person name="Goodwin L."/>
            <person name="Nordberg H.P."/>
            <person name="Cantor M.N."/>
            <person name="Hua S.X."/>
            <person name="Woyke T."/>
            <person name="Kerfeld C.A."/>
        </authorList>
    </citation>
    <scope>NUCLEOTIDE SEQUENCE [LARGE SCALE GENOMIC DNA]</scope>
    <source>
        <strain evidence="5 6">PCC 7113</strain>
    </source>
</reference>
<dbReference type="GO" id="GO:0003677">
    <property type="term" value="F:DNA binding"/>
    <property type="evidence" value="ECO:0007669"/>
    <property type="project" value="UniProtKB-KW"/>
</dbReference>
<dbReference type="SUPFAM" id="SSF46785">
    <property type="entry name" value="Winged helix' DNA-binding domain"/>
    <property type="match status" value="1"/>
</dbReference>
<dbReference type="STRING" id="1173027.Mic7113_5911"/>
<dbReference type="HOGENOM" id="CLU_075053_8_1_3"/>
<evidence type="ECO:0000256" key="1">
    <source>
        <dbReference type="ARBA" id="ARBA00023015"/>
    </source>
</evidence>
<evidence type="ECO:0000256" key="3">
    <source>
        <dbReference type="ARBA" id="ARBA00023163"/>
    </source>
</evidence>
<dbReference type="SMART" id="SM00419">
    <property type="entry name" value="HTH_CRP"/>
    <property type="match status" value="1"/>
</dbReference>
<dbReference type="PROSITE" id="PS00042">
    <property type="entry name" value="HTH_CRP_1"/>
    <property type="match status" value="1"/>
</dbReference>
<organism evidence="5 6">
    <name type="scientific">Allocoleopsis franciscana PCC 7113</name>
    <dbReference type="NCBI Taxonomy" id="1173027"/>
    <lineage>
        <taxon>Bacteria</taxon>
        <taxon>Bacillati</taxon>
        <taxon>Cyanobacteriota</taxon>
        <taxon>Cyanophyceae</taxon>
        <taxon>Coleofasciculales</taxon>
        <taxon>Coleofasciculaceae</taxon>
        <taxon>Allocoleopsis</taxon>
        <taxon>Allocoleopsis franciscana</taxon>
    </lineage>
</organism>
<dbReference type="eggNOG" id="COG0664">
    <property type="taxonomic scope" value="Bacteria"/>
</dbReference>
<dbReference type="OrthoDB" id="581549at2"/>
<keyword evidence="6" id="KW-1185">Reference proteome</keyword>
<keyword evidence="2" id="KW-0238">DNA-binding</keyword>
<dbReference type="InterPro" id="IPR036390">
    <property type="entry name" value="WH_DNA-bd_sf"/>
</dbReference>
<keyword evidence="1" id="KW-0805">Transcription regulation</keyword>
<dbReference type="InterPro" id="IPR018490">
    <property type="entry name" value="cNMP-bd_dom_sf"/>
</dbReference>
<proteinExistence type="predicted"/>
<accession>K9WM79</accession>